<name>A0A7W3PKF4_9MICO</name>
<keyword evidence="2" id="KW-1133">Transmembrane helix</keyword>
<reference evidence="3 5" key="1">
    <citation type="submission" date="2019-07" db="EMBL/GenBank/DDBJ databases">
        <title>Whole genome shotgun sequence of Frigoribacterium faeni NBRC 103066.</title>
        <authorList>
            <person name="Hosoyama A."/>
            <person name="Uohara A."/>
            <person name="Ohji S."/>
            <person name="Ichikawa N."/>
        </authorList>
    </citation>
    <scope>NUCLEOTIDE SEQUENCE [LARGE SCALE GENOMIC DNA]</scope>
    <source>
        <strain evidence="3 5">NBRC 103066</strain>
    </source>
</reference>
<keyword evidence="5" id="KW-1185">Reference proteome</keyword>
<dbReference type="AlphaFoldDB" id="A0A7W3PKF4"/>
<evidence type="ECO:0000313" key="3">
    <source>
        <dbReference type="EMBL" id="GEK82963.1"/>
    </source>
</evidence>
<dbReference type="Proteomes" id="UP000522688">
    <property type="component" value="Unassembled WGS sequence"/>
</dbReference>
<reference evidence="4 6" key="2">
    <citation type="submission" date="2020-07" db="EMBL/GenBank/DDBJ databases">
        <title>Sequencing the genomes of 1000 actinobacteria strains.</title>
        <authorList>
            <person name="Klenk H.-P."/>
        </authorList>
    </citation>
    <scope>NUCLEOTIDE SEQUENCE [LARGE SCALE GENOMIC DNA]</scope>
    <source>
        <strain evidence="4 6">DSM 10309</strain>
    </source>
</reference>
<accession>A0A7W3PKF4</accession>
<evidence type="ECO:0000313" key="5">
    <source>
        <dbReference type="Proteomes" id="UP000321154"/>
    </source>
</evidence>
<dbReference type="Proteomes" id="UP000321154">
    <property type="component" value="Unassembled WGS sequence"/>
</dbReference>
<proteinExistence type="predicted"/>
<comment type="caution">
    <text evidence="4">The sequence shown here is derived from an EMBL/GenBank/DDBJ whole genome shotgun (WGS) entry which is preliminary data.</text>
</comment>
<feature type="region of interest" description="Disordered" evidence="1">
    <location>
        <begin position="37"/>
        <end position="66"/>
    </location>
</feature>
<evidence type="ECO:0000256" key="1">
    <source>
        <dbReference type="SAM" id="MobiDB-lite"/>
    </source>
</evidence>
<gene>
    <name evidence="4" type="ORF">FB463_003193</name>
    <name evidence="3" type="ORF">FFA01_12720</name>
</gene>
<evidence type="ECO:0000313" key="6">
    <source>
        <dbReference type="Proteomes" id="UP000522688"/>
    </source>
</evidence>
<feature type="transmembrane region" description="Helical" evidence="2">
    <location>
        <begin position="12"/>
        <end position="33"/>
    </location>
</feature>
<protein>
    <submittedName>
        <fullName evidence="4">Uncharacterized protein</fullName>
    </submittedName>
</protein>
<evidence type="ECO:0000313" key="4">
    <source>
        <dbReference type="EMBL" id="MBA8814916.1"/>
    </source>
</evidence>
<keyword evidence="2" id="KW-0472">Membrane</keyword>
<dbReference type="EMBL" id="JACGWW010000012">
    <property type="protein sequence ID" value="MBA8814916.1"/>
    <property type="molecule type" value="Genomic_DNA"/>
</dbReference>
<organism evidence="4 6">
    <name type="scientific">Frigoribacterium faeni</name>
    <dbReference type="NCBI Taxonomy" id="145483"/>
    <lineage>
        <taxon>Bacteria</taxon>
        <taxon>Bacillati</taxon>
        <taxon>Actinomycetota</taxon>
        <taxon>Actinomycetes</taxon>
        <taxon>Micrococcales</taxon>
        <taxon>Microbacteriaceae</taxon>
        <taxon>Frigoribacterium</taxon>
    </lineage>
</organism>
<keyword evidence="2" id="KW-0812">Transmembrane</keyword>
<dbReference type="EMBL" id="BJUV01000010">
    <property type="protein sequence ID" value="GEK82963.1"/>
    <property type="molecule type" value="Genomic_DNA"/>
</dbReference>
<feature type="compositionally biased region" description="Polar residues" evidence="1">
    <location>
        <begin position="42"/>
        <end position="62"/>
    </location>
</feature>
<evidence type="ECO:0000256" key="2">
    <source>
        <dbReference type="SAM" id="Phobius"/>
    </source>
</evidence>
<dbReference type="RefSeq" id="WP_146854141.1">
    <property type="nucleotide sequence ID" value="NZ_BAAAHR010000003.1"/>
</dbReference>
<sequence>MHGDDHGATWRALRGTAMLTTVGLGVFVATVVWGQGPHGGAQSASPSDRATVDAPTSSPTTGASVSADAAVVDVSLPASTDAGSMVRLLRDESMALLRG</sequence>